<name>A0A239AJD0_9ACTN</name>
<dbReference type="AlphaFoldDB" id="A0A239AJD0"/>
<keyword evidence="4 6" id="KW-1133">Transmembrane helix</keyword>
<keyword evidence="9" id="KW-1185">Reference proteome</keyword>
<evidence type="ECO:0000259" key="7">
    <source>
        <dbReference type="Pfam" id="PF02687"/>
    </source>
</evidence>
<comment type="subcellular location">
    <subcellularLocation>
        <location evidence="1">Cell membrane</location>
        <topology evidence="1">Multi-pass membrane protein</topology>
    </subcellularLocation>
</comment>
<feature type="transmembrane region" description="Helical" evidence="6">
    <location>
        <begin position="285"/>
        <end position="307"/>
    </location>
</feature>
<feature type="transmembrane region" description="Helical" evidence="6">
    <location>
        <begin position="130"/>
        <end position="150"/>
    </location>
</feature>
<feature type="transmembrane region" description="Helical" evidence="6">
    <location>
        <begin position="74"/>
        <end position="93"/>
    </location>
</feature>
<reference evidence="9" key="1">
    <citation type="submission" date="2017-06" db="EMBL/GenBank/DDBJ databases">
        <authorList>
            <person name="Varghese N."/>
            <person name="Submissions S."/>
        </authorList>
    </citation>
    <scope>NUCLEOTIDE SEQUENCE [LARGE SCALE GENOMIC DNA]</scope>
    <source>
        <strain evidence="9">DSM 46839</strain>
    </source>
</reference>
<evidence type="ECO:0000313" key="8">
    <source>
        <dbReference type="EMBL" id="SNR95777.1"/>
    </source>
</evidence>
<feature type="domain" description="ABC3 transporter permease C-terminal" evidence="7">
    <location>
        <begin position="82"/>
        <end position="194"/>
    </location>
</feature>
<protein>
    <submittedName>
        <fullName evidence="8">FtsX-like permease family protein</fullName>
    </submittedName>
</protein>
<dbReference type="OrthoDB" id="9929186at2"/>
<feature type="transmembrane region" description="Helical" evidence="6">
    <location>
        <begin position="403"/>
        <end position="426"/>
    </location>
</feature>
<dbReference type="InterPro" id="IPR003838">
    <property type="entry name" value="ABC3_permease_C"/>
</dbReference>
<feature type="transmembrane region" description="Helical" evidence="6">
    <location>
        <begin position="201"/>
        <end position="219"/>
    </location>
</feature>
<dbReference type="GO" id="GO:0005886">
    <property type="term" value="C:plasma membrane"/>
    <property type="evidence" value="ECO:0007669"/>
    <property type="project" value="UniProtKB-SubCell"/>
</dbReference>
<evidence type="ECO:0000256" key="6">
    <source>
        <dbReference type="SAM" id="Phobius"/>
    </source>
</evidence>
<feature type="transmembrane region" description="Helical" evidence="6">
    <location>
        <begin position="231"/>
        <end position="252"/>
    </location>
</feature>
<feature type="transmembrane region" description="Helical" evidence="6">
    <location>
        <begin position="319"/>
        <end position="343"/>
    </location>
</feature>
<evidence type="ECO:0000256" key="3">
    <source>
        <dbReference type="ARBA" id="ARBA00022692"/>
    </source>
</evidence>
<evidence type="ECO:0000256" key="4">
    <source>
        <dbReference type="ARBA" id="ARBA00022989"/>
    </source>
</evidence>
<sequence>MRTATVWLLARPRSAASRTRGRLVAAGTAVAGALTLAGLAVLRVPTVSWATGPDARPVAPDLRLSPLVTEAGLQPGVLTGLGLLVVPALALAWQALTTGSARRTTVLHALRLVGATPADLRRLAAADAGVLGLVGGLLAGPLYVALWLVLGAAVPPSARLLPPLDPRDVVSWPVVAVLAGLVAAAAGALSTRARRRRRVRLWWRLAGLVLAVVAIAAALQTREVGRATSVALLGGGLLLFLVAVLTAGSAWVRWRAWRLARSGRAVDVLTAAGLRGLSGAGGRTAGSVFVAGIALGIATQFATALLGDAYGDATVYVPGVALAATAAVLAVLVAIAAMTLAAADDLATTRRALASTAALGAPPAVLEQVQRRRLQVVTVTPVAAGVLLGTAVYPASLEGPGPLVLATLGVLGVAVLLVWAACRGVVRALRPRTRLAADPSSLRVA</sequence>
<dbReference type="EMBL" id="FZOO01000001">
    <property type="protein sequence ID" value="SNR95777.1"/>
    <property type="molecule type" value="Genomic_DNA"/>
</dbReference>
<dbReference type="Proteomes" id="UP000198373">
    <property type="component" value="Unassembled WGS sequence"/>
</dbReference>
<keyword evidence="5 6" id="KW-0472">Membrane</keyword>
<proteinExistence type="predicted"/>
<feature type="transmembrane region" description="Helical" evidence="6">
    <location>
        <begin position="376"/>
        <end position="397"/>
    </location>
</feature>
<evidence type="ECO:0000256" key="5">
    <source>
        <dbReference type="ARBA" id="ARBA00023136"/>
    </source>
</evidence>
<feature type="transmembrane region" description="Helical" evidence="6">
    <location>
        <begin position="170"/>
        <end position="189"/>
    </location>
</feature>
<dbReference type="Pfam" id="PF02687">
    <property type="entry name" value="FtsX"/>
    <property type="match status" value="1"/>
</dbReference>
<keyword evidence="3 6" id="KW-0812">Transmembrane</keyword>
<evidence type="ECO:0000313" key="9">
    <source>
        <dbReference type="Proteomes" id="UP000198373"/>
    </source>
</evidence>
<organism evidence="8 9">
    <name type="scientific">Geodermatophilus pulveris</name>
    <dbReference type="NCBI Taxonomy" id="1564159"/>
    <lineage>
        <taxon>Bacteria</taxon>
        <taxon>Bacillati</taxon>
        <taxon>Actinomycetota</taxon>
        <taxon>Actinomycetes</taxon>
        <taxon>Geodermatophilales</taxon>
        <taxon>Geodermatophilaceae</taxon>
        <taxon>Geodermatophilus</taxon>
    </lineage>
</organism>
<evidence type="ECO:0000256" key="2">
    <source>
        <dbReference type="ARBA" id="ARBA00022475"/>
    </source>
</evidence>
<evidence type="ECO:0000256" key="1">
    <source>
        <dbReference type="ARBA" id="ARBA00004651"/>
    </source>
</evidence>
<accession>A0A239AJD0</accession>
<keyword evidence="2" id="KW-1003">Cell membrane</keyword>
<gene>
    <name evidence="8" type="ORF">SAMN06893096_10151</name>
</gene>
<dbReference type="RefSeq" id="WP_089303622.1">
    <property type="nucleotide sequence ID" value="NZ_FZOO01000001.1"/>
</dbReference>